<comment type="caution">
    <text evidence="1">The sequence shown here is derived from an EMBL/GenBank/DDBJ whole genome shotgun (WGS) entry which is preliminary data.</text>
</comment>
<protein>
    <submittedName>
        <fullName evidence="1">Uncharacterized protein</fullName>
    </submittedName>
</protein>
<organism evidence="1 2">
    <name type="scientific">Phormidium pseudopriestleyi FRX01</name>
    <dbReference type="NCBI Taxonomy" id="1759528"/>
    <lineage>
        <taxon>Bacteria</taxon>
        <taxon>Bacillati</taxon>
        <taxon>Cyanobacteriota</taxon>
        <taxon>Cyanophyceae</taxon>
        <taxon>Oscillatoriophycideae</taxon>
        <taxon>Oscillatoriales</taxon>
        <taxon>Oscillatoriaceae</taxon>
        <taxon>Phormidium</taxon>
    </lineage>
</organism>
<reference evidence="1 2" key="1">
    <citation type="submission" date="2021-03" db="EMBL/GenBank/DDBJ databases">
        <title>Metabolic Capacity of the Antarctic Cyanobacterium Phormidium pseudopriestleyi that Sustains Oxygenic Photosynthesis in the Presence of Hydrogen Sulfide.</title>
        <authorList>
            <person name="Lumian J.E."/>
            <person name="Jungblut A.D."/>
            <person name="Dillon M.L."/>
            <person name="Hawes I."/>
            <person name="Doran P.T."/>
            <person name="Mackey T.J."/>
            <person name="Dick G.J."/>
            <person name="Grettenberger C.L."/>
            <person name="Sumner D.Y."/>
        </authorList>
    </citation>
    <scope>NUCLEOTIDE SEQUENCE [LARGE SCALE GENOMIC DNA]</scope>
    <source>
        <strain evidence="1 2">FRX01</strain>
    </source>
</reference>
<name>A0ABS3FPV6_9CYAN</name>
<dbReference type="EMBL" id="JAFLQW010000163">
    <property type="protein sequence ID" value="MBO0348656.1"/>
    <property type="molecule type" value="Genomic_DNA"/>
</dbReference>
<dbReference type="RefSeq" id="WP_207087200.1">
    <property type="nucleotide sequence ID" value="NZ_JAFLQW010000163.1"/>
</dbReference>
<dbReference type="Proteomes" id="UP000664844">
    <property type="component" value="Unassembled WGS sequence"/>
</dbReference>
<evidence type="ECO:0000313" key="1">
    <source>
        <dbReference type="EMBL" id="MBO0348656.1"/>
    </source>
</evidence>
<keyword evidence="2" id="KW-1185">Reference proteome</keyword>
<gene>
    <name evidence="1" type="ORF">J0895_05985</name>
</gene>
<evidence type="ECO:0000313" key="2">
    <source>
        <dbReference type="Proteomes" id="UP000664844"/>
    </source>
</evidence>
<sequence length="116" mass="13018">MNPQDLIAVFLEVWESNPDNIWQSSGAIQGLEKLNNSLAACQDKSDLELANELGKWCGSYPQLNQKVMDKLGERKLRGENNDSPNTTDTTYVNLYPKITEFLLTRAPIMGKKEGQS</sequence>
<proteinExistence type="predicted"/>
<accession>A0ABS3FPV6</accession>